<keyword evidence="4" id="KW-1185">Reference proteome</keyword>
<evidence type="ECO:0000313" key="3">
    <source>
        <dbReference type="EMBL" id="KZT00428.1"/>
    </source>
</evidence>
<name>A0A165B7K7_9APHY</name>
<dbReference type="GeneID" id="63831813"/>
<organism evidence="3 4">
    <name type="scientific">Laetiporus sulphureus 93-53</name>
    <dbReference type="NCBI Taxonomy" id="1314785"/>
    <lineage>
        <taxon>Eukaryota</taxon>
        <taxon>Fungi</taxon>
        <taxon>Dikarya</taxon>
        <taxon>Basidiomycota</taxon>
        <taxon>Agaricomycotina</taxon>
        <taxon>Agaricomycetes</taxon>
        <taxon>Polyporales</taxon>
        <taxon>Laetiporus</taxon>
    </lineage>
</organism>
<dbReference type="Proteomes" id="UP000076871">
    <property type="component" value="Unassembled WGS sequence"/>
</dbReference>
<keyword evidence="2" id="KW-0472">Membrane</keyword>
<proteinExistence type="predicted"/>
<dbReference type="InParanoid" id="A0A165B7K7"/>
<feature type="compositionally biased region" description="Polar residues" evidence="1">
    <location>
        <begin position="416"/>
        <end position="426"/>
    </location>
</feature>
<dbReference type="EMBL" id="KV427686">
    <property type="protein sequence ID" value="KZT00428.1"/>
    <property type="molecule type" value="Genomic_DNA"/>
</dbReference>
<reference evidence="3 4" key="1">
    <citation type="journal article" date="2016" name="Mol. Biol. Evol.">
        <title>Comparative Genomics of Early-Diverging Mushroom-Forming Fungi Provides Insights into the Origins of Lignocellulose Decay Capabilities.</title>
        <authorList>
            <person name="Nagy L.G."/>
            <person name="Riley R."/>
            <person name="Tritt A."/>
            <person name="Adam C."/>
            <person name="Daum C."/>
            <person name="Floudas D."/>
            <person name="Sun H."/>
            <person name="Yadav J.S."/>
            <person name="Pangilinan J."/>
            <person name="Larsson K.H."/>
            <person name="Matsuura K."/>
            <person name="Barry K."/>
            <person name="Labutti K."/>
            <person name="Kuo R."/>
            <person name="Ohm R.A."/>
            <person name="Bhattacharya S.S."/>
            <person name="Shirouzu T."/>
            <person name="Yoshinaga Y."/>
            <person name="Martin F.M."/>
            <person name="Grigoriev I.V."/>
            <person name="Hibbett D.S."/>
        </authorList>
    </citation>
    <scope>NUCLEOTIDE SEQUENCE [LARGE SCALE GENOMIC DNA]</scope>
    <source>
        <strain evidence="3 4">93-53</strain>
    </source>
</reference>
<feature type="transmembrane region" description="Helical" evidence="2">
    <location>
        <begin position="249"/>
        <end position="272"/>
    </location>
</feature>
<protein>
    <recommendedName>
        <fullName evidence="5">REJ domain-containing protein</fullName>
    </recommendedName>
</protein>
<accession>A0A165B7K7</accession>
<evidence type="ECO:0000256" key="1">
    <source>
        <dbReference type="SAM" id="MobiDB-lite"/>
    </source>
</evidence>
<evidence type="ECO:0000256" key="2">
    <source>
        <dbReference type="SAM" id="Phobius"/>
    </source>
</evidence>
<dbReference type="STRING" id="1314785.A0A165B7K7"/>
<evidence type="ECO:0000313" key="4">
    <source>
        <dbReference type="Proteomes" id="UP000076871"/>
    </source>
</evidence>
<sequence length="480" mass="48821">MHLQAVDRGAAMGRLAARQSESADSSASGSSGSSATGSAQQPPSTDTSGPASTSSPVSTSSESPPETSSSSPAPQASSSTSSSETTSTSTSSSDTATSTPSSTSTSTSTSISSSPQSTTSSSSSPPPTTSSTYTTSSDPPTSSSTNASASTSAHTTSSSSSQPSPSNISSPPTQTAASTSNTASTSDPQQPTSTASSTTSASSIKGEIQTTITSSFVTTINGSAVSTFSLIPTTLSAPTSTTSSATNKAIIAGSVSGVAAFLALALAMILFYRRHQHKKLNFFRRKDKTPRNMLLAGEDMDDYDLPPTMRSYSDFPGPSSRTASYYSGSLNGPPLDPNAGPQMARIPSPHLMGMRTSESGSIFQEAVWPPPRAGLIDPLNTSSRESLSRIVDDVMGPAQAPSSSQAAASSGHGRSDSQTALLSSAPDSPKPTWRSPLFVTNMGSETASVSSPPRQTSKLAPQTRTFQDEDTGTYPMGEAL</sequence>
<feature type="region of interest" description="Disordered" evidence="1">
    <location>
        <begin position="396"/>
        <end position="480"/>
    </location>
</feature>
<evidence type="ECO:0008006" key="5">
    <source>
        <dbReference type="Google" id="ProtNLM"/>
    </source>
</evidence>
<dbReference type="AlphaFoldDB" id="A0A165B7K7"/>
<feature type="compositionally biased region" description="Low complexity" evidence="1">
    <location>
        <begin position="397"/>
        <end position="410"/>
    </location>
</feature>
<feature type="region of interest" description="Disordered" evidence="1">
    <location>
        <begin position="1"/>
        <end position="204"/>
    </location>
</feature>
<feature type="compositionally biased region" description="Polar residues" evidence="1">
    <location>
        <begin position="319"/>
        <end position="330"/>
    </location>
</feature>
<dbReference type="RefSeq" id="XP_040758168.1">
    <property type="nucleotide sequence ID" value="XM_040914786.1"/>
</dbReference>
<dbReference type="OrthoDB" id="3194625at2759"/>
<feature type="compositionally biased region" description="Polar residues" evidence="1">
    <location>
        <begin position="441"/>
        <end position="465"/>
    </location>
</feature>
<feature type="compositionally biased region" description="Low complexity" evidence="1">
    <location>
        <begin position="16"/>
        <end position="203"/>
    </location>
</feature>
<gene>
    <name evidence="3" type="ORF">LAESUDRAFT_816522</name>
</gene>
<keyword evidence="2" id="KW-1133">Transmembrane helix</keyword>
<feature type="region of interest" description="Disordered" evidence="1">
    <location>
        <begin position="311"/>
        <end position="355"/>
    </location>
</feature>
<keyword evidence="2" id="KW-0812">Transmembrane</keyword>